<feature type="domain" description="Tetrahaem cytochrome" evidence="9">
    <location>
        <begin position="49"/>
        <end position="149"/>
    </location>
</feature>
<feature type="signal peptide" evidence="8">
    <location>
        <begin position="1"/>
        <end position="32"/>
    </location>
</feature>
<protein>
    <submittedName>
        <fullName evidence="10">Cytochrome c3 family protein</fullName>
    </submittedName>
</protein>
<dbReference type="InterPro" id="IPR012286">
    <property type="entry name" value="Tetrahaem_cytochrome"/>
</dbReference>
<name>A0A928ZUR4_LEPEC</name>
<evidence type="ECO:0000259" key="9">
    <source>
        <dbReference type="Pfam" id="PF14537"/>
    </source>
</evidence>
<evidence type="ECO:0000313" key="11">
    <source>
        <dbReference type="Proteomes" id="UP000615026"/>
    </source>
</evidence>
<dbReference type="Pfam" id="PF14537">
    <property type="entry name" value="Cytochrom_c3_2"/>
    <property type="match status" value="1"/>
</dbReference>
<sequence>MIRERLSSWLRSFILMGVLMALTLGSGSAAHATTEQELSDINAQWQTSVHALNDVNCASCHQNKETQEFVAVPNHESCQSCHEQPVDTFLLGKHGIRLLEGKSPLTPAMARLPMQHDAMQKQMSCNACHNVHSVNTIEASVDACLTCHSDNHSLNYQNSRHAELFAASQELPRPGAGAVSCATCHLPREVDEFDDALVHVNHNNTYNLKPQDRMVGDVCMNCHGIEYSYNSIFDPELVEANFDRPPTLELQSFELMRAAEERRTGNASE</sequence>
<gene>
    <name evidence="10" type="ORF">IQ260_14315</name>
</gene>
<dbReference type="GO" id="GO:0046872">
    <property type="term" value="F:metal ion binding"/>
    <property type="evidence" value="ECO:0007669"/>
    <property type="project" value="UniProtKB-KW"/>
</dbReference>
<keyword evidence="4" id="KW-0479">Metal-binding</keyword>
<evidence type="ECO:0000313" key="10">
    <source>
        <dbReference type="EMBL" id="MBE9067825.1"/>
    </source>
</evidence>
<evidence type="ECO:0000256" key="2">
    <source>
        <dbReference type="ARBA" id="ARBA00022448"/>
    </source>
</evidence>
<reference evidence="10" key="1">
    <citation type="submission" date="2020-10" db="EMBL/GenBank/DDBJ databases">
        <authorList>
            <person name="Castelo-Branco R."/>
            <person name="Eusebio N."/>
            <person name="Adriana R."/>
            <person name="Vieira A."/>
            <person name="Brugerolle De Fraissinette N."/>
            <person name="Rezende De Castro R."/>
            <person name="Schneider M.P."/>
            <person name="Vasconcelos V."/>
            <person name="Leao P.N."/>
        </authorList>
    </citation>
    <scope>NUCLEOTIDE SEQUENCE</scope>
    <source>
        <strain evidence="10">LEGE 11479</strain>
    </source>
</reference>
<dbReference type="InterPro" id="IPR051829">
    <property type="entry name" value="Multiheme_Cytochr_ET"/>
</dbReference>
<dbReference type="RefSeq" id="WP_193993784.1">
    <property type="nucleotide sequence ID" value="NZ_JADEXP010000121.1"/>
</dbReference>
<dbReference type="PANTHER" id="PTHR35038">
    <property type="entry name" value="DISSIMILATORY SULFITE REDUCTASE SIRA"/>
    <property type="match status" value="1"/>
</dbReference>
<dbReference type="AlphaFoldDB" id="A0A928ZUR4"/>
<dbReference type="Gene3D" id="3.90.10.10">
    <property type="entry name" value="Cytochrome C3"/>
    <property type="match status" value="1"/>
</dbReference>
<keyword evidence="7" id="KW-0408">Iron</keyword>
<dbReference type="GO" id="GO:0016491">
    <property type="term" value="F:oxidoreductase activity"/>
    <property type="evidence" value="ECO:0007669"/>
    <property type="project" value="TreeGrafter"/>
</dbReference>
<dbReference type="PANTHER" id="PTHR35038:SF6">
    <property type="entry name" value="SURFACE LOCALIZED DECAHEME CYTOCHROME C LIPOPROTEIN"/>
    <property type="match status" value="1"/>
</dbReference>
<keyword evidence="6" id="KW-0249">Electron transport</keyword>
<proteinExistence type="predicted"/>
<dbReference type="InterPro" id="IPR036280">
    <property type="entry name" value="Multihaem_cyt_sf"/>
</dbReference>
<dbReference type="SUPFAM" id="SSF48695">
    <property type="entry name" value="Multiheme cytochromes"/>
    <property type="match status" value="1"/>
</dbReference>
<organism evidence="10 11">
    <name type="scientific">Leptolyngbya cf. ectocarpi LEGE 11479</name>
    <dbReference type="NCBI Taxonomy" id="1828722"/>
    <lineage>
        <taxon>Bacteria</taxon>
        <taxon>Bacillati</taxon>
        <taxon>Cyanobacteriota</taxon>
        <taxon>Cyanophyceae</taxon>
        <taxon>Leptolyngbyales</taxon>
        <taxon>Leptolyngbyaceae</taxon>
        <taxon>Leptolyngbya group</taxon>
        <taxon>Leptolyngbya</taxon>
    </lineage>
</organism>
<keyword evidence="5 8" id="KW-0732">Signal</keyword>
<evidence type="ECO:0000256" key="7">
    <source>
        <dbReference type="ARBA" id="ARBA00023004"/>
    </source>
</evidence>
<keyword evidence="2" id="KW-0813">Transport</keyword>
<feature type="chain" id="PRO_5037334905" evidence="8">
    <location>
        <begin position="33"/>
        <end position="269"/>
    </location>
</feature>
<evidence type="ECO:0000256" key="4">
    <source>
        <dbReference type="ARBA" id="ARBA00022723"/>
    </source>
</evidence>
<evidence type="ECO:0000256" key="8">
    <source>
        <dbReference type="SAM" id="SignalP"/>
    </source>
</evidence>
<evidence type="ECO:0000256" key="5">
    <source>
        <dbReference type="ARBA" id="ARBA00022729"/>
    </source>
</evidence>
<evidence type="ECO:0000256" key="1">
    <source>
        <dbReference type="ARBA" id="ARBA00004196"/>
    </source>
</evidence>
<accession>A0A928ZUR4</accession>
<dbReference type="Gene3D" id="1.10.1130.10">
    <property type="entry name" value="Flavocytochrome C3, Chain A"/>
    <property type="match status" value="1"/>
</dbReference>
<dbReference type="GO" id="GO:0030313">
    <property type="term" value="C:cell envelope"/>
    <property type="evidence" value="ECO:0007669"/>
    <property type="project" value="UniProtKB-SubCell"/>
</dbReference>
<dbReference type="EMBL" id="JADEXP010000121">
    <property type="protein sequence ID" value="MBE9067825.1"/>
    <property type="molecule type" value="Genomic_DNA"/>
</dbReference>
<evidence type="ECO:0000256" key="3">
    <source>
        <dbReference type="ARBA" id="ARBA00022617"/>
    </source>
</evidence>
<keyword evidence="3" id="KW-0349">Heme</keyword>
<comment type="caution">
    <text evidence="10">The sequence shown here is derived from an EMBL/GenBank/DDBJ whole genome shotgun (WGS) entry which is preliminary data.</text>
</comment>
<dbReference type="Proteomes" id="UP000615026">
    <property type="component" value="Unassembled WGS sequence"/>
</dbReference>
<evidence type="ECO:0000256" key="6">
    <source>
        <dbReference type="ARBA" id="ARBA00022982"/>
    </source>
</evidence>
<keyword evidence="11" id="KW-1185">Reference proteome</keyword>
<comment type="subcellular location">
    <subcellularLocation>
        <location evidence="1">Cell envelope</location>
    </subcellularLocation>
</comment>